<evidence type="ECO:0000259" key="1">
    <source>
        <dbReference type="Pfam" id="PF20815"/>
    </source>
</evidence>
<evidence type="ECO:0000313" key="3">
    <source>
        <dbReference type="Proteomes" id="UP000196230"/>
    </source>
</evidence>
<evidence type="ECO:0000313" key="2">
    <source>
        <dbReference type="EMBL" id="SJN32965.1"/>
    </source>
</evidence>
<dbReference type="Proteomes" id="UP000196230">
    <property type="component" value="Unassembled WGS sequence"/>
</dbReference>
<reference evidence="2 3" key="1">
    <citation type="submission" date="2017-02" db="EMBL/GenBank/DDBJ databases">
        <authorList>
            <person name="Peterson S.W."/>
        </authorList>
    </citation>
    <scope>NUCLEOTIDE SEQUENCE [LARGE SCALE GENOMIC DNA]</scope>
    <source>
        <strain evidence="2 3">2B3F</strain>
    </source>
</reference>
<dbReference type="Pfam" id="PF20815">
    <property type="entry name" value="GIY_YIG_2"/>
    <property type="match status" value="1"/>
</dbReference>
<dbReference type="InterPro" id="IPR049311">
    <property type="entry name" value="GIY_YIG_cat"/>
</dbReference>
<organism evidence="2 3">
    <name type="scientific">Micrococcus lylae</name>
    <dbReference type="NCBI Taxonomy" id="1273"/>
    <lineage>
        <taxon>Bacteria</taxon>
        <taxon>Bacillati</taxon>
        <taxon>Actinomycetota</taxon>
        <taxon>Actinomycetes</taxon>
        <taxon>Micrococcales</taxon>
        <taxon>Micrococcaceae</taxon>
        <taxon>Micrococcus</taxon>
    </lineage>
</organism>
<protein>
    <recommendedName>
        <fullName evidence="1">GIY-YIG catalytic domain-containing protein</fullName>
    </recommendedName>
</protein>
<accession>A0A1R4JMD6</accession>
<sequence length="198" mass="20789">MGGMNTAATATMTPQATDAAAALTAAGVSYEEYLTGVDAVPGIFAVAADDAAIAQLGLDAVAFEDNLLYVGAAPTSLLGRDVRGHFHSGRTESSTLRRSLAALLFDELDLALVPRSPGSRTVKFALTPDAEDRLTAWMKEHLTVSTVAVDAGDVHAVVGEVVDELEPPLNLKGVAHPWEALIEKRRRLTAEARPSATL</sequence>
<feature type="domain" description="GIY-YIG catalytic" evidence="1">
    <location>
        <begin position="65"/>
        <end position="177"/>
    </location>
</feature>
<dbReference type="AlphaFoldDB" id="A0A1R4JMD6"/>
<proteinExistence type="predicted"/>
<name>A0A1R4JMD6_9MICC</name>
<gene>
    <name evidence="2" type="ORF">FM125_09340</name>
</gene>
<dbReference type="EMBL" id="FUKP01000063">
    <property type="protein sequence ID" value="SJN32965.1"/>
    <property type="molecule type" value="Genomic_DNA"/>
</dbReference>